<dbReference type="PROSITE" id="PS50234">
    <property type="entry name" value="VWFA"/>
    <property type="match status" value="1"/>
</dbReference>
<evidence type="ECO:0000259" key="1">
    <source>
        <dbReference type="PROSITE" id="PS50234"/>
    </source>
</evidence>
<dbReference type="SMART" id="SM00327">
    <property type="entry name" value="VWA"/>
    <property type="match status" value="1"/>
</dbReference>
<dbReference type="InterPro" id="IPR036465">
    <property type="entry name" value="vWFA_dom_sf"/>
</dbReference>
<proteinExistence type="predicted"/>
<keyword evidence="3" id="KW-1185">Reference proteome</keyword>
<dbReference type="Proteomes" id="UP001589700">
    <property type="component" value="Unassembled WGS sequence"/>
</dbReference>
<reference evidence="2 3" key="1">
    <citation type="submission" date="2024-09" db="EMBL/GenBank/DDBJ databases">
        <authorList>
            <person name="Sun Q."/>
            <person name="Mori K."/>
        </authorList>
    </citation>
    <scope>NUCLEOTIDE SEQUENCE [LARGE SCALE GENOMIC DNA]</scope>
    <source>
        <strain evidence="2 3">CCM 7659</strain>
    </source>
</reference>
<dbReference type="Gene3D" id="3.40.50.410">
    <property type="entry name" value="von Willebrand factor, type A domain"/>
    <property type="match status" value="1"/>
</dbReference>
<comment type="caution">
    <text evidence="2">The sequence shown here is derived from an EMBL/GenBank/DDBJ whole genome shotgun (WGS) entry which is preliminary data.</text>
</comment>
<dbReference type="Pfam" id="PF13519">
    <property type="entry name" value="VWA_2"/>
    <property type="match status" value="1"/>
</dbReference>
<name>A0ABV5JSF6_9ACTN</name>
<sequence length="587" mass="60944">MRGLSAAAVFGVGLLVAGCAQLGFGDDAGGQGGAPEVRAVPTVLVVDSSGSMAEDDAPGLRIDAAKQAATALMSELPEGTEAALVTYGANTDDRPESQAASCEDITVLRSLSPVESDTGDEGDGAVQDQIDGLSPGGFTPIGRALKVAADEFAGAGIDGEKAIVLISDGEDTCGDPTPCEAAREIKQSQPDVVISTIGFKSDVEELACVSRETGGLYLTADNVDQLVSRVVAAQNAPAGADALTPTGRSGIELGQHFNDIRSAHSDFPEQSAGVVDGEYTVIHWVDCDWVFDSDGYLVEIRDTHGSTIDGLGVGNTTADFRRIYGEPVETSAESSGQGTVEVYTASQEAGTAWKVTSDGSDKVTTVVLCSCLPGTGGKKFRAGSTGSDLSQAQLPAWAQDAGTTSVEILRPVDSAGRVQPGFTVDPSPMVQCEANGKYADGPARSAVEPGTVNCSTISAAAATECWPDETGYNALCMFDDLETLRRISSPRVLTGQPVDEQYDPVPLFVTTRDGDFCSYRFGGGNSGMEVDGKTYVTRVYCDGKLALLDTEGGVFSRSGDGIVAMGTRDVENMFPVEIETVYFLGTA</sequence>
<protein>
    <submittedName>
        <fullName evidence="2">VWA domain-containing protein</fullName>
    </submittedName>
</protein>
<accession>A0ABV5JSF6</accession>
<dbReference type="PROSITE" id="PS51257">
    <property type="entry name" value="PROKAR_LIPOPROTEIN"/>
    <property type="match status" value="1"/>
</dbReference>
<feature type="domain" description="VWFA" evidence="1">
    <location>
        <begin position="41"/>
        <end position="234"/>
    </location>
</feature>
<evidence type="ECO:0000313" key="2">
    <source>
        <dbReference type="EMBL" id="MFB9259664.1"/>
    </source>
</evidence>
<dbReference type="SUPFAM" id="SSF53300">
    <property type="entry name" value="vWA-like"/>
    <property type="match status" value="1"/>
</dbReference>
<evidence type="ECO:0000313" key="3">
    <source>
        <dbReference type="Proteomes" id="UP001589700"/>
    </source>
</evidence>
<dbReference type="InterPro" id="IPR002035">
    <property type="entry name" value="VWF_A"/>
</dbReference>
<organism evidence="2 3">
    <name type="scientific">Dietzia aerolata</name>
    <dbReference type="NCBI Taxonomy" id="595984"/>
    <lineage>
        <taxon>Bacteria</taxon>
        <taxon>Bacillati</taxon>
        <taxon>Actinomycetota</taxon>
        <taxon>Actinomycetes</taxon>
        <taxon>Mycobacteriales</taxon>
        <taxon>Dietziaceae</taxon>
        <taxon>Dietzia</taxon>
    </lineage>
</organism>
<dbReference type="EMBL" id="JBHMDY010000004">
    <property type="protein sequence ID" value="MFB9259664.1"/>
    <property type="molecule type" value="Genomic_DNA"/>
</dbReference>
<gene>
    <name evidence="2" type="ORF">ACFFVD_07600</name>
</gene>